<evidence type="ECO:0000313" key="4">
    <source>
        <dbReference type="Proteomes" id="UP000034410"/>
    </source>
</evidence>
<evidence type="ECO:0000256" key="1">
    <source>
        <dbReference type="ARBA" id="ARBA00010364"/>
    </source>
</evidence>
<dbReference type="InterPro" id="IPR003746">
    <property type="entry name" value="DUF167"/>
</dbReference>
<dbReference type="OrthoDB" id="9800587at2"/>
<accession>A0A0F7K0V7</accession>
<dbReference type="SMART" id="SM01152">
    <property type="entry name" value="DUF167"/>
    <property type="match status" value="1"/>
</dbReference>
<dbReference type="PANTHER" id="PTHR13420:SF7">
    <property type="entry name" value="UPF0235 PROTEIN C15ORF40"/>
    <property type="match status" value="1"/>
</dbReference>
<sequence length="96" mass="10818">MSDTWYRWDGDDLLLQLRVQPRAGKDQFVGPYGDQYKVRITAPPVDGKANAHLIRFLAKAFGVGRDQVSLINGDSCKNKGFRIEAPRKFPISLTKP</sequence>
<organism evidence="3 4">
    <name type="scientific">Sedimenticola thiotaurini</name>
    <dbReference type="NCBI Taxonomy" id="1543721"/>
    <lineage>
        <taxon>Bacteria</taxon>
        <taxon>Pseudomonadati</taxon>
        <taxon>Pseudomonadota</taxon>
        <taxon>Gammaproteobacteria</taxon>
        <taxon>Chromatiales</taxon>
        <taxon>Sedimenticolaceae</taxon>
        <taxon>Sedimenticola</taxon>
    </lineage>
</organism>
<keyword evidence="4" id="KW-1185">Reference proteome</keyword>
<dbReference type="HAMAP" id="MF_00634">
    <property type="entry name" value="UPF0235"/>
    <property type="match status" value="1"/>
</dbReference>
<dbReference type="Proteomes" id="UP000034410">
    <property type="component" value="Chromosome"/>
</dbReference>
<dbReference type="SUPFAM" id="SSF69786">
    <property type="entry name" value="YggU-like"/>
    <property type="match status" value="1"/>
</dbReference>
<proteinExistence type="inferred from homology"/>
<protein>
    <recommendedName>
        <fullName evidence="2">UPF0235 protein AAY24_09820</fullName>
    </recommendedName>
</protein>
<evidence type="ECO:0000256" key="2">
    <source>
        <dbReference type="HAMAP-Rule" id="MF_00634"/>
    </source>
</evidence>
<dbReference type="GO" id="GO:0005737">
    <property type="term" value="C:cytoplasm"/>
    <property type="evidence" value="ECO:0007669"/>
    <property type="project" value="TreeGrafter"/>
</dbReference>
<dbReference type="NCBIfam" id="TIGR00251">
    <property type="entry name" value="DUF167 family protein"/>
    <property type="match status" value="1"/>
</dbReference>
<evidence type="ECO:0000313" key="3">
    <source>
        <dbReference type="EMBL" id="AKH20603.1"/>
    </source>
</evidence>
<gene>
    <name evidence="3" type="ORF">AAY24_09820</name>
</gene>
<dbReference type="Pfam" id="PF02594">
    <property type="entry name" value="DUF167"/>
    <property type="match status" value="1"/>
</dbReference>
<dbReference type="InterPro" id="IPR036591">
    <property type="entry name" value="YggU-like_sf"/>
</dbReference>
<dbReference type="KEGG" id="seds:AAY24_09820"/>
<comment type="similarity">
    <text evidence="1 2">Belongs to the UPF0235 family.</text>
</comment>
<dbReference type="RefSeq" id="WP_046859536.1">
    <property type="nucleotide sequence ID" value="NZ_CP011412.1"/>
</dbReference>
<dbReference type="Gene3D" id="3.30.1200.10">
    <property type="entry name" value="YggU-like"/>
    <property type="match status" value="1"/>
</dbReference>
<name>A0A0F7K0V7_9GAMM</name>
<reference evidence="3 4" key="1">
    <citation type="journal article" date="2015" name="Genome Announc.">
        <title>Complete Genome Sequence of Sedimenticola thiotaurini Strain SIP-G1, a Polyphosphate- and Polyhydroxyalkanoate-Accumulating Sulfur-Oxidizing Gammaproteobacterium Isolated from Salt Marsh Sediments.</title>
        <authorList>
            <person name="Flood B.E."/>
            <person name="Jones D.S."/>
            <person name="Bailey J.V."/>
        </authorList>
    </citation>
    <scope>NUCLEOTIDE SEQUENCE [LARGE SCALE GENOMIC DNA]</scope>
    <source>
        <strain evidence="3 4">SIP-G1</strain>
    </source>
</reference>
<dbReference type="EMBL" id="CP011412">
    <property type="protein sequence ID" value="AKH20603.1"/>
    <property type="molecule type" value="Genomic_DNA"/>
</dbReference>
<dbReference type="AlphaFoldDB" id="A0A0F7K0V7"/>
<dbReference type="PANTHER" id="PTHR13420">
    <property type="entry name" value="UPF0235 PROTEIN C15ORF40"/>
    <property type="match status" value="1"/>
</dbReference>